<organism evidence="1 2">
    <name type="scientific">Ridgeia piscesae</name>
    <name type="common">Tubeworm</name>
    <dbReference type="NCBI Taxonomy" id="27915"/>
    <lineage>
        <taxon>Eukaryota</taxon>
        <taxon>Metazoa</taxon>
        <taxon>Spiralia</taxon>
        <taxon>Lophotrochozoa</taxon>
        <taxon>Annelida</taxon>
        <taxon>Polychaeta</taxon>
        <taxon>Sedentaria</taxon>
        <taxon>Canalipalpata</taxon>
        <taxon>Sabellida</taxon>
        <taxon>Siboglinidae</taxon>
        <taxon>Ridgeia</taxon>
    </lineage>
</organism>
<protein>
    <submittedName>
        <fullName evidence="1">Uncharacterized protein</fullName>
    </submittedName>
</protein>
<dbReference type="Proteomes" id="UP001209878">
    <property type="component" value="Unassembled WGS sequence"/>
</dbReference>
<dbReference type="EMBL" id="JAODUO010000683">
    <property type="protein sequence ID" value="KAK2176104.1"/>
    <property type="molecule type" value="Genomic_DNA"/>
</dbReference>
<evidence type="ECO:0000313" key="1">
    <source>
        <dbReference type="EMBL" id="KAK2176104.1"/>
    </source>
</evidence>
<comment type="caution">
    <text evidence="1">The sequence shown here is derived from an EMBL/GenBank/DDBJ whole genome shotgun (WGS) entry which is preliminary data.</text>
</comment>
<proteinExistence type="predicted"/>
<reference evidence="1" key="1">
    <citation type="journal article" date="2023" name="Mol. Biol. Evol.">
        <title>Third-Generation Sequencing Reveals the Adaptive Role of the Epigenome in Three Deep-Sea Polychaetes.</title>
        <authorList>
            <person name="Perez M."/>
            <person name="Aroh O."/>
            <person name="Sun Y."/>
            <person name="Lan Y."/>
            <person name="Juniper S.K."/>
            <person name="Young C.R."/>
            <person name="Angers B."/>
            <person name="Qian P.Y."/>
        </authorList>
    </citation>
    <scope>NUCLEOTIDE SEQUENCE</scope>
    <source>
        <strain evidence="1">R07B-5</strain>
    </source>
</reference>
<sequence length="33" mass="3919">MMTLGRYYEQNYTVVLVKCSHIKACSSVYESWK</sequence>
<gene>
    <name evidence="1" type="ORF">NP493_683g02001</name>
</gene>
<keyword evidence="2" id="KW-1185">Reference proteome</keyword>
<name>A0AAD9KR12_RIDPI</name>
<evidence type="ECO:0000313" key="2">
    <source>
        <dbReference type="Proteomes" id="UP001209878"/>
    </source>
</evidence>
<dbReference type="AlphaFoldDB" id="A0AAD9KR12"/>
<accession>A0AAD9KR12</accession>